<accession>A0A368S8X4</accession>
<protein>
    <submittedName>
        <fullName evidence="1">Uncharacterized protein</fullName>
    </submittedName>
</protein>
<gene>
    <name evidence="1" type="ORF">SETIT_8G170800v2</name>
</gene>
<reference evidence="1" key="2">
    <citation type="submission" date="2015-07" db="EMBL/GenBank/DDBJ databases">
        <authorList>
            <person name="Noorani M."/>
        </authorList>
    </citation>
    <scope>NUCLEOTIDE SEQUENCE</scope>
    <source>
        <strain evidence="1">Yugu1</strain>
    </source>
</reference>
<reference evidence="1" key="1">
    <citation type="journal article" date="2012" name="Nat. Biotechnol.">
        <title>Reference genome sequence of the model plant Setaria.</title>
        <authorList>
            <person name="Bennetzen J.L."/>
            <person name="Schmutz J."/>
            <person name="Wang H."/>
            <person name="Percifield R."/>
            <person name="Hawkins J."/>
            <person name="Pontaroli A.C."/>
            <person name="Estep M."/>
            <person name="Feng L."/>
            <person name="Vaughn J.N."/>
            <person name="Grimwood J."/>
            <person name="Jenkins J."/>
            <person name="Barry K."/>
            <person name="Lindquist E."/>
            <person name="Hellsten U."/>
            <person name="Deshpande S."/>
            <person name="Wang X."/>
            <person name="Wu X."/>
            <person name="Mitros T."/>
            <person name="Triplett J."/>
            <person name="Yang X."/>
            <person name="Ye C.Y."/>
            <person name="Mauro-Herrera M."/>
            <person name="Wang L."/>
            <person name="Li P."/>
            <person name="Sharma M."/>
            <person name="Sharma R."/>
            <person name="Ronald P.C."/>
            <person name="Panaud O."/>
            <person name="Kellogg E.A."/>
            <person name="Brutnell T.P."/>
            <person name="Doust A.N."/>
            <person name="Tuskan G.A."/>
            <person name="Rokhsar D."/>
            <person name="Devos K.M."/>
        </authorList>
    </citation>
    <scope>NUCLEOTIDE SEQUENCE [LARGE SCALE GENOMIC DNA]</scope>
    <source>
        <strain evidence="1">Yugu1</strain>
    </source>
</reference>
<name>A0A368S8X4_SETIT</name>
<dbReference type="AlphaFoldDB" id="A0A368S8X4"/>
<evidence type="ECO:0000313" key="1">
    <source>
        <dbReference type="EMBL" id="RCV38794.1"/>
    </source>
</evidence>
<sequence length="112" mass="12264">MRAPTNKKRASCPLRRRRLRLLPRAWSPVLPACEICWIRASAIHSRGSIIRLLASRTITNQGTVKSCAADIAAPNVTSARIGLLLSNRVNPTKSCSGTSFLVLRLIDKNSSI</sequence>
<organism evidence="1">
    <name type="scientific">Setaria italica</name>
    <name type="common">Foxtail millet</name>
    <name type="synonym">Panicum italicum</name>
    <dbReference type="NCBI Taxonomy" id="4555"/>
    <lineage>
        <taxon>Eukaryota</taxon>
        <taxon>Viridiplantae</taxon>
        <taxon>Streptophyta</taxon>
        <taxon>Embryophyta</taxon>
        <taxon>Tracheophyta</taxon>
        <taxon>Spermatophyta</taxon>
        <taxon>Magnoliopsida</taxon>
        <taxon>Liliopsida</taxon>
        <taxon>Poales</taxon>
        <taxon>Poaceae</taxon>
        <taxon>PACMAD clade</taxon>
        <taxon>Panicoideae</taxon>
        <taxon>Panicodae</taxon>
        <taxon>Paniceae</taxon>
        <taxon>Cenchrinae</taxon>
        <taxon>Setaria</taxon>
    </lineage>
</organism>
<proteinExistence type="predicted"/>
<dbReference type="EMBL" id="CM003535">
    <property type="protein sequence ID" value="RCV38794.1"/>
    <property type="molecule type" value="Genomic_DNA"/>
</dbReference>